<dbReference type="SUPFAM" id="SSF101801">
    <property type="entry name" value="Surface presentation of antigens (SPOA)"/>
    <property type="match status" value="1"/>
</dbReference>
<dbReference type="OrthoDB" id="9806941at2"/>
<evidence type="ECO:0000256" key="4">
    <source>
        <dbReference type="ARBA" id="ARBA00021898"/>
    </source>
</evidence>
<evidence type="ECO:0000313" key="12">
    <source>
        <dbReference type="EMBL" id="RDI39964.1"/>
    </source>
</evidence>
<keyword evidence="5" id="KW-1003">Cell membrane</keyword>
<evidence type="ECO:0000256" key="1">
    <source>
        <dbReference type="ARBA" id="ARBA00004117"/>
    </source>
</evidence>
<evidence type="ECO:0000256" key="8">
    <source>
        <dbReference type="ARBA" id="ARBA00023136"/>
    </source>
</evidence>
<keyword evidence="12" id="KW-0282">Flagellum</keyword>
<dbReference type="GO" id="GO:0071978">
    <property type="term" value="P:bacterial-type flagellum-dependent swarming motility"/>
    <property type="evidence" value="ECO:0007669"/>
    <property type="project" value="TreeGrafter"/>
</dbReference>
<sequence length="311" mass="34541">MDDSNILSTDEVDALMKAAQDKDTDLSKLLSRASTTDEIESLNYKAISNIVELTWAECEKIFSNFIRKKVIIRTKETKFGKVAECLEGKTEKHVYSIFRIMPNEYYCLVALPLPLLHQMISALYGGSINGKDAVIEAPGNIGIIIAEKINELIMEGFILACKDYGQVTSELFKTITLPNLISKLSMEDEVYSMEYTVTIGDTESGMTALLPVGFLQKFIPKNELDSPESKKRYQSWRKAIESQVVDSYVSVVATLPAINIKAKDLLALKNGDVIPISDPTVVDICLNEVKLFKASVAQANSILIAKIVDER</sequence>
<dbReference type="Pfam" id="PF01052">
    <property type="entry name" value="FliMN_C"/>
    <property type="match status" value="1"/>
</dbReference>
<dbReference type="PANTHER" id="PTHR30034">
    <property type="entry name" value="FLAGELLAR MOTOR SWITCH PROTEIN FLIM"/>
    <property type="match status" value="1"/>
</dbReference>
<evidence type="ECO:0000256" key="10">
    <source>
        <dbReference type="ARBA" id="ARBA00025044"/>
    </source>
</evidence>
<comment type="subcellular location">
    <subcellularLocation>
        <location evidence="1">Bacterial flagellum basal body</location>
    </subcellularLocation>
    <subcellularLocation>
        <location evidence="2">Cell membrane</location>
        <topology evidence="2">Peripheral membrane protein</topology>
    </subcellularLocation>
</comment>
<evidence type="ECO:0000256" key="5">
    <source>
        <dbReference type="ARBA" id="ARBA00022475"/>
    </source>
</evidence>
<protein>
    <recommendedName>
        <fullName evidence="4">Flagellar motor switch protein FliM</fullName>
    </recommendedName>
</protein>
<keyword evidence="13" id="KW-1185">Reference proteome</keyword>
<name>A0A370GBZ0_9COXI</name>
<organism evidence="12 13">
    <name type="scientific">Aquicella lusitana</name>
    <dbReference type="NCBI Taxonomy" id="254246"/>
    <lineage>
        <taxon>Bacteria</taxon>
        <taxon>Pseudomonadati</taxon>
        <taxon>Pseudomonadota</taxon>
        <taxon>Gammaproteobacteria</taxon>
        <taxon>Legionellales</taxon>
        <taxon>Coxiellaceae</taxon>
        <taxon>Aquicella</taxon>
    </lineage>
</organism>
<dbReference type="InterPro" id="IPR028976">
    <property type="entry name" value="CheC-like_sf"/>
</dbReference>
<dbReference type="AlphaFoldDB" id="A0A370GBZ0"/>
<dbReference type="Proteomes" id="UP000254720">
    <property type="component" value="Unassembled WGS sequence"/>
</dbReference>
<dbReference type="GO" id="GO:0050918">
    <property type="term" value="P:positive chemotaxis"/>
    <property type="evidence" value="ECO:0007669"/>
    <property type="project" value="TreeGrafter"/>
</dbReference>
<evidence type="ECO:0000256" key="6">
    <source>
        <dbReference type="ARBA" id="ARBA00022500"/>
    </source>
</evidence>
<accession>A0A370GBZ0</accession>
<evidence type="ECO:0000256" key="9">
    <source>
        <dbReference type="ARBA" id="ARBA00023143"/>
    </source>
</evidence>
<keyword evidence="9" id="KW-0975">Bacterial flagellum</keyword>
<dbReference type="GO" id="GO:0005886">
    <property type="term" value="C:plasma membrane"/>
    <property type="evidence" value="ECO:0007669"/>
    <property type="project" value="UniProtKB-SubCell"/>
</dbReference>
<reference evidence="12 13" key="1">
    <citation type="submission" date="2018-07" db="EMBL/GenBank/DDBJ databases">
        <title>Genomic Encyclopedia of Type Strains, Phase IV (KMG-IV): sequencing the most valuable type-strain genomes for metagenomic binning, comparative biology and taxonomic classification.</title>
        <authorList>
            <person name="Goeker M."/>
        </authorList>
    </citation>
    <scope>NUCLEOTIDE SEQUENCE [LARGE SCALE GENOMIC DNA]</scope>
    <source>
        <strain evidence="12 13">DSM 16500</strain>
    </source>
</reference>
<proteinExistence type="inferred from homology"/>
<dbReference type="EMBL" id="QQAX01000025">
    <property type="protein sequence ID" value="RDI39964.1"/>
    <property type="molecule type" value="Genomic_DNA"/>
</dbReference>
<dbReference type="InterPro" id="IPR001543">
    <property type="entry name" value="FliN-like_C"/>
</dbReference>
<evidence type="ECO:0000256" key="7">
    <source>
        <dbReference type="ARBA" id="ARBA00022779"/>
    </source>
</evidence>
<feature type="domain" description="Flagellar motor switch protein FliN-like C-terminal" evidence="11">
    <location>
        <begin position="244"/>
        <end position="308"/>
    </location>
</feature>
<comment type="similarity">
    <text evidence="3">Belongs to the FliM family.</text>
</comment>
<keyword evidence="12" id="KW-0966">Cell projection</keyword>
<evidence type="ECO:0000256" key="3">
    <source>
        <dbReference type="ARBA" id="ARBA00011049"/>
    </source>
</evidence>
<evidence type="ECO:0000313" key="13">
    <source>
        <dbReference type="Proteomes" id="UP000254720"/>
    </source>
</evidence>
<dbReference type="Gene3D" id="3.40.1550.10">
    <property type="entry name" value="CheC-like"/>
    <property type="match status" value="1"/>
</dbReference>
<keyword evidence="8" id="KW-0472">Membrane</keyword>
<evidence type="ECO:0000256" key="2">
    <source>
        <dbReference type="ARBA" id="ARBA00004202"/>
    </source>
</evidence>
<keyword evidence="12" id="KW-0969">Cilium</keyword>
<gene>
    <name evidence="12" type="ORF">C8D86_12525</name>
</gene>
<dbReference type="RefSeq" id="WP_114835171.1">
    <property type="nucleotide sequence ID" value="NZ_LR699116.1"/>
</dbReference>
<keyword evidence="7" id="KW-0283">Flagellar rotation</keyword>
<evidence type="ECO:0000259" key="11">
    <source>
        <dbReference type="Pfam" id="PF01052"/>
    </source>
</evidence>
<dbReference type="GO" id="GO:0009425">
    <property type="term" value="C:bacterial-type flagellum basal body"/>
    <property type="evidence" value="ECO:0007669"/>
    <property type="project" value="UniProtKB-SubCell"/>
</dbReference>
<keyword evidence="6" id="KW-0145">Chemotaxis</keyword>
<dbReference type="PANTHER" id="PTHR30034:SF6">
    <property type="entry name" value="YOP PROTEINS TRANSLOCATION PROTEIN Q"/>
    <property type="match status" value="1"/>
</dbReference>
<comment type="function">
    <text evidence="10">FliM is one of three proteins (FliG, FliN, FliM) that forms the rotor-mounted switch complex (C ring), located at the base of the basal body. This complex interacts with the CheY and CheZ chemotaxis proteins, in addition to contacting components of the motor that determine the direction of flagellar rotation.</text>
</comment>
<dbReference type="InterPro" id="IPR036429">
    <property type="entry name" value="SpoA-like_sf"/>
</dbReference>
<comment type="caution">
    <text evidence="12">The sequence shown here is derived from an EMBL/GenBank/DDBJ whole genome shotgun (WGS) entry which is preliminary data.</text>
</comment>